<proteinExistence type="inferred from homology"/>
<feature type="transmembrane region" description="Helical" evidence="18">
    <location>
        <begin position="164"/>
        <end position="193"/>
    </location>
</feature>
<dbReference type="InterPro" id="IPR002129">
    <property type="entry name" value="PyrdxlP-dep_de-COase"/>
</dbReference>
<dbReference type="GO" id="GO:0005789">
    <property type="term" value="C:endoplasmic reticulum membrane"/>
    <property type="evidence" value="ECO:0007669"/>
    <property type="project" value="UniProtKB-SubCell"/>
</dbReference>
<keyword evidence="7 16" id="KW-0663">Pyridoxal phosphate</keyword>
<comment type="similarity">
    <text evidence="13">Belongs to the group II decarboxylase family. Sphingosine-1-phosphate lyase subfamily.</text>
</comment>
<dbReference type="GO" id="GO:0019752">
    <property type="term" value="P:carboxylic acid metabolic process"/>
    <property type="evidence" value="ECO:0007669"/>
    <property type="project" value="InterPro"/>
</dbReference>
<accession>A0A8H8SYK2</accession>
<dbReference type="PANTHER" id="PTHR42735:SF6">
    <property type="entry name" value="SPHINGOSINE-1-PHOSPHATE LYASE 1"/>
    <property type="match status" value="1"/>
</dbReference>
<dbReference type="AlphaFoldDB" id="A0A8H8SYK2"/>
<keyword evidence="9 18" id="KW-1133">Transmembrane helix</keyword>
<comment type="pathway">
    <text evidence="4">Sphingolipid metabolism.</text>
</comment>
<sequence length="936" mass="103485">MASYTVARRPESASLSPVNEEGNDGNDDIMTGSRDTGKQPARPVDERTPLFSSSEREAMRRDMSDDDSSYDTIPLPDMTYSQVMRSFSLVPLTCIWVLIGLGCLISFAWAPCPDDPHWNPRYPYKPNVRAFLVGAAGWIVAYACRGPLYFIVTFGGRWASLTSVLLASFLSVGVQEILRLGVLMLLNIHLHAWHGHPHWIPHPIPQDRAFRDVWWVAMGWMTSEATLSVFQGYDQLALYKELFDARDQDEERLKDNNANGLHYGSVASRSAPLGTPDDDIKRGTTVSPPDTSYEEEFAQSIQFRDREALELVYGVPLPNIPVFISCLQRVDAQILSLGLTLLISIAYVSTDRPLEIRTLIFGLVVLLHSLLTVVWAELLPRVGIHITLAMAKSTTLSTSAVKAQLNFNNLKTLVFAYFIATHCIKSYRHLRARGLIATILELWELVAKRVLTLALRLPAAQRKVETEMAKAKKDIEGKLVKSGPNIVRHLALPVQGRTMEWIDAEMARMDTECGGGDTWKQGKLSGAVYHGGDDMEEIIVNAFKRYVVSNPLHPDVFPAIRKMEAEVVAMCLRMYNHPNGAGTTTSGGTESILMSCKTHREWARDVKGITEPEMIIPVTAHAAFDKAGKYFGIKIHHIPVDPYTRQVDIRHVRRAINSNTIMLVGSAVNFPDGCMDDIEALGALARKYRVGLHVDCCLGSFIVPFLEKLGYDAPRFDFRVEGVTAISCDTHKYGFAPKGSSVIMYRSADLRRYQYYLNPTWTGGVYASPSMSGSRPGSLIAGAWAAMQYMGQSGYEASCHDIVECRRKIENAIRQDIPELRVLGKPVASVVAFAAAETPEGEKLNVLEVGDLMSHRGWHLNALSNPAAVHIACTRLTVPMADQFIADLKDCIAEAHGKPAGKGNMVALYGLGNSSAVGPALVSRLATMFLDTLYKA</sequence>
<dbReference type="GO" id="GO:0008117">
    <property type="term" value="F:sphinganine-1-phosphate aldolase activity"/>
    <property type="evidence" value="ECO:0007669"/>
    <property type="project" value="UniProtKB-EC"/>
</dbReference>
<evidence type="ECO:0000256" key="7">
    <source>
        <dbReference type="ARBA" id="ARBA00022898"/>
    </source>
</evidence>
<dbReference type="Gene3D" id="3.40.640.10">
    <property type="entry name" value="Type I PLP-dependent aspartate aminotransferase-like (Major domain)"/>
    <property type="match status" value="1"/>
</dbReference>
<evidence type="ECO:0000256" key="1">
    <source>
        <dbReference type="ARBA" id="ARBA00001933"/>
    </source>
</evidence>
<evidence type="ECO:0000256" key="15">
    <source>
        <dbReference type="ARBA" id="ARBA00042568"/>
    </source>
</evidence>
<dbReference type="EMBL" id="CP059664">
    <property type="protein sequence ID" value="QRW21433.1"/>
    <property type="molecule type" value="Genomic_DNA"/>
</dbReference>
<feature type="transmembrane region" description="Helical" evidence="18">
    <location>
        <begin position="87"/>
        <end position="110"/>
    </location>
</feature>
<dbReference type="FunFam" id="3.40.640.10:FF:000020">
    <property type="entry name" value="sphingosine-1-phosphate lyase 1"/>
    <property type="match status" value="1"/>
</dbReference>
<keyword evidence="5 18" id="KW-0812">Transmembrane</keyword>
<dbReference type="GO" id="GO:0030170">
    <property type="term" value="F:pyridoxal phosphate binding"/>
    <property type="evidence" value="ECO:0007669"/>
    <property type="project" value="InterPro"/>
</dbReference>
<keyword evidence="6" id="KW-0256">Endoplasmic reticulum</keyword>
<dbReference type="Gene3D" id="3.90.1150.10">
    <property type="entry name" value="Aspartate Aminotransferase, domain 1"/>
    <property type="match status" value="1"/>
</dbReference>
<feature type="modified residue" description="N6-(pyridoxal phosphate)lysine" evidence="16">
    <location>
        <position position="732"/>
    </location>
</feature>
<evidence type="ECO:0000256" key="16">
    <source>
        <dbReference type="PIRSR" id="PIRSR602129-50"/>
    </source>
</evidence>
<dbReference type="EC" id="4.1.2.27" evidence="14"/>
<evidence type="ECO:0000256" key="8">
    <source>
        <dbReference type="ARBA" id="ARBA00022919"/>
    </source>
</evidence>
<dbReference type="InterPro" id="IPR050477">
    <property type="entry name" value="GrpII_AminoAcid_Decarb"/>
</dbReference>
<evidence type="ECO:0000256" key="18">
    <source>
        <dbReference type="SAM" id="Phobius"/>
    </source>
</evidence>
<organism evidence="19 20">
    <name type="scientific">Rhizoctonia solani</name>
    <dbReference type="NCBI Taxonomy" id="456999"/>
    <lineage>
        <taxon>Eukaryota</taxon>
        <taxon>Fungi</taxon>
        <taxon>Dikarya</taxon>
        <taxon>Basidiomycota</taxon>
        <taxon>Agaricomycotina</taxon>
        <taxon>Agaricomycetes</taxon>
        <taxon>Cantharellales</taxon>
        <taxon>Ceratobasidiaceae</taxon>
        <taxon>Rhizoctonia</taxon>
    </lineage>
</organism>
<dbReference type="GO" id="GO:0030149">
    <property type="term" value="P:sphingolipid catabolic process"/>
    <property type="evidence" value="ECO:0007669"/>
    <property type="project" value="TreeGrafter"/>
</dbReference>
<feature type="region of interest" description="Disordered" evidence="17">
    <location>
        <begin position="268"/>
        <end position="291"/>
    </location>
</feature>
<gene>
    <name evidence="19" type="ORF">RhiXN_06422</name>
</gene>
<protein>
    <recommendedName>
        <fullName evidence="14">sphinganine-1-phosphate aldolase</fullName>
        <ecNumber evidence="14">4.1.2.27</ecNumber>
    </recommendedName>
    <alternativeName>
        <fullName evidence="15">Sphingosine-1-phosphate aldolase</fullName>
    </alternativeName>
</protein>
<dbReference type="SUPFAM" id="SSF53383">
    <property type="entry name" value="PLP-dependent transferases"/>
    <property type="match status" value="1"/>
</dbReference>
<dbReference type="Pfam" id="PF00282">
    <property type="entry name" value="Pyridoxal_deC"/>
    <property type="match status" value="1"/>
</dbReference>
<comment type="pathway">
    <text evidence="3">Lipid metabolism; sphingolipid metabolism.</text>
</comment>
<dbReference type="InterPro" id="IPR015421">
    <property type="entry name" value="PyrdxlP-dep_Trfase_major"/>
</dbReference>
<evidence type="ECO:0000256" key="14">
    <source>
        <dbReference type="ARBA" id="ARBA00038965"/>
    </source>
</evidence>
<comment type="cofactor">
    <cofactor evidence="1 16">
        <name>pyridoxal 5'-phosphate</name>
        <dbReference type="ChEBI" id="CHEBI:597326"/>
    </cofactor>
</comment>
<evidence type="ECO:0000256" key="5">
    <source>
        <dbReference type="ARBA" id="ARBA00022692"/>
    </source>
</evidence>
<evidence type="ECO:0000256" key="9">
    <source>
        <dbReference type="ARBA" id="ARBA00022989"/>
    </source>
</evidence>
<name>A0A8H8SYK2_9AGAM</name>
<feature type="compositionally biased region" description="Basic and acidic residues" evidence="17">
    <location>
        <begin position="43"/>
        <end position="63"/>
    </location>
</feature>
<dbReference type="Gene3D" id="6.10.140.2150">
    <property type="match status" value="1"/>
</dbReference>
<comment type="subcellular location">
    <subcellularLocation>
        <location evidence="2">Endoplasmic reticulum membrane</location>
        <topology evidence="2">Single-pass membrane protein</topology>
    </subcellularLocation>
</comment>
<feature type="region of interest" description="Disordered" evidence="17">
    <location>
        <begin position="1"/>
        <end position="68"/>
    </location>
</feature>
<evidence type="ECO:0000313" key="19">
    <source>
        <dbReference type="EMBL" id="QRW21433.1"/>
    </source>
</evidence>
<evidence type="ECO:0000313" key="20">
    <source>
        <dbReference type="Proteomes" id="UP000650533"/>
    </source>
</evidence>
<evidence type="ECO:0000256" key="17">
    <source>
        <dbReference type="SAM" id="MobiDB-lite"/>
    </source>
</evidence>
<keyword evidence="12" id="KW-0456">Lyase</keyword>
<evidence type="ECO:0000256" key="13">
    <source>
        <dbReference type="ARBA" id="ARBA00038302"/>
    </source>
</evidence>
<keyword evidence="10" id="KW-0443">Lipid metabolism</keyword>
<evidence type="ECO:0000256" key="3">
    <source>
        <dbReference type="ARBA" id="ARBA00004760"/>
    </source>
</evidence>
<dbReference type="GeneID" id="67028701"/>
<dbReference type="InterPro" id="IPR015424">
    <property type="entry name" value="PyrdxlP-dep_Trfase"/>
</dbReference>
<evidence type="ECO:0000256" key="4">
    <source>
        <dbReference type="ARBA" id="ARBA00004991"/>
    </source>
</evidence>
<dbReference type="Proteomes" id="UP000650533">
    <property type="component" value="Chromosome 7"/>
</dbReference>
<dbReference type="PANTHER" id="PTHR42735">
    <property type="match status" value="1"/>
</dbReference>
<feature type="transmembrane region" description="Helical" evidence="18">
    <location>
        <begin position="130"/>
        <end position="152"/>
    </location>
</feature>
<reference evidence="19" key="1">
    <citation type="submission" date="2020-05" db="EMBL/GenBank/DDBJ databases">
        <title>Evolutionary and genomic comparisons of hybrid uninucleate and nonhybrid Rhizoctonia fungi.</title>
        <authorList>
            <person name="Li C."/>
            <person name="Chen X."/>
        </authorList>
    </citation>
    <scope>NUCLEOTIDE SEQUENCE</scope>
    <source>
        <strain evidence="19">AG-1 IA</strain>
    </source>
</reference>
<keyword evidence="11 18" id="KW-0472">Membrane</keyword>
<evidence type="ECO:0000256" key="10">
    <source>
        <dbReference type="ARBA" id="ARBA00023098"/>
    </source>
</evidence>
<dbReference type="InterPro" id="IPR015422">
    <property type="entry name" value="PyrdxlP-dep_Trfase_small"/>
</dbReference>
<evidence type="ECO:0000256" key="11">
    <source>
        <dbReference type="ARBA" id="ARBA00023136"/>
    </source>
</evidence>
<evidence type="ECO:0000256" key="2">
    <source>
        <dbReference type="ARBA" id="ARBA00004389"/>
    </source>
</evidence>
<dbReference type="KEGG" id="rsx:RhiXN_06422"/>
<keyword evidence="8" id="KW-0746">Sphingolipid metabolism</keyword>
<dbReference type="RefSeq" id="XP_043181670.1">
    <property type="nucleotide sequence ID" value="XM_043326238.1"/>
</dbReference>
<evidence type="ECO:0000256" key="12">
    <source>
        <dbReference type="ARBA" id="ARBA00023239"/>
    </source>
</evidence>
<evidence type="ECO:0000256" key="6">
    <source>
        <dbReference type="ARBA" id="ARBA00022824"/>
    </source>
</evidence>